<name>A0ABD1SEE7_9LAMI</name>
<proteinExistence type="predicted"/>
<reference evidence="3" key="1">
    <citation type="submission" date="2024-07" db="EMBL/GenBank/DDBJ databases">
        <title>Two chromosome-level genome assemblies of Korean endemic species Abeliophyllum distichum and Forsythia ovata (Oleaceae).</title>
        <authorList>
            <person name="Jang H."/>
        </authorList>
    </citation>
    <scope>NUCLEOTIDE SEQUENCE [LARGE SCALE GENOMIC DNA]</scope>
</reference>
<organism evidence="2 3">
    <name type="scientific">Abeliophyllum distichum</name>
    <dbReference type="NCBI Taxonomy" id="126358"/>
    <lineage>
        <taxon>Eukaryota</taxon>
        <taxon>Viridiplantae</taxon>
        <taxon>Streptophyta</taxon>
        <taxon>Embryophyta</taxon>
        <taxon>Tracheophyta</taxon>
        <taxon>Spermatophyta</taxon>
        <taxon>Magnoliopsida</taxon>
        <taxon>eudicotyledons</taxon>
        <taxon>Gunneridae</taxon>
        <taxon>Pentapetalae</taxon>
        <taxon>asterids</taxon>
        <taxon>lamiids</taxon>
        <taxon>Lamiales</taxon>
        <taxon>Oleaceae</taxon>
        <taxon>Forsythieae</taxon>
        <taxon>Abeliophyllum</taxon>
    </lineage>
</organism>
<dbReference type="Proteomes" id="UP001604336">
    <property type="component" value="Unassembled WGS sequence"/>
</dbReference>
<evidence type="ECO:0000313" key="2">
    <source>
        <dbReference type="EMBL" id="KAL2498082.1"/>
    </source>
</evidence>
<gene>
    <name evidence="2" type="ORF">Adt_23632</name>
</gene>
<feature type="region of interest" description="Disordered" evidence="1">
    <location>
        <begin position="1"/>
        <end position="28"/>
    </location>
</feature>
<keyword evidence="3" id="KW-1185">Reference proteome</keyword>
<comment type="caution">
    <text evidence="2">The sequence shown here is derived from an EMBL/GenBank/DDBJ whole genome shotgun (WGS) entry which is preliminary data.</text>
</comment>
<dbReference type="AlphaFoldDB" id="A0ABD1SEE7"/>
<sequence length="121" mass="13869">MVSMGRMPPSNETMGGDEDLAAGDSVRPKRVRFMKTPPRFHYPFKRLTDVELQAKKEKGICFTCDEKYNIGHWCKNKELQILIMSEVDIDSEKELETVDQRAAMVENMGESVELSIIRSLD</sequence>
<accession>A0ABD1SEE7</accession>
<dbReference type="EMBL" id="JBFOLK010000007">
    <property type="protein sequence ID" value="KAL2498082.1"/>
    <property type="molecule type" value="Genomic_DNA"/>
</dbReference>
<evidence type="ECO:0000313" key="3">
    <source>
        <dbReference type="Proteomes" id="UP001604336"/>
    </source>
</evidence>
<protein>
    <submittedName>
        <fullName evidence="2">Uncharacterized protein</fullName>
    </submittedName>
</protein>
<evidence type="ECO:0000256" key="1">
    <source>
        <dbReference type="SAM" id="MobiDB-lite"/>
    </source>
</evidence>